<dbReference type="EMBL" id="FPAQ01000004">
    <property type="protein sequence ID" value="SFT45010.1"/>
    <property type="molecule type" value="Genomic_DNA"/>
</dbReference>
<name>A0A1I6Y397_9GAMM</name>
<protein>
    <submittedName>
        <fullName evidence="1">Uncharacterized protein</fullName>
    </submittedName>
</protein>
<evidence type="ECO:0000313" key="1">
    <source>
        <dbReference type="EMBL" id="SFT45010.1"/>
    </source>
</evidence>
<sequence>MSTIRSIRAMNIAAVAIAHGCRQASRMAVCDNIDYHDAPSAPGRRGVAVSD</sequence>
<dbReference type="Proteomes" id="UP000199594">
    <property type="component" value="Unassembled WGS sequence"/>
</dbReference>
<organism evidence="1 2">
    <name type="scientific">Halomonas saccharevitans</name>
    <dbReference type="NCBI Taxonomy" id="416872"/>
    <lineage>
        <taxon>Bacteria</taxon>
        <taxon>Pseudomonadati</taxon>
        <taxon>Pseudomonadota</taxon>
        <taxon>Gammaproteobacteria</taxon>
        <taxon>Oceanospirillales</taxon>
        <taxon>Halomonadaceae</taxon>
        <taxon>Halomonas</taxon>
    </lineage>
</organism>
<reference evidence="1 2" key="1">
    <citation type="submission" date="2016-10" db="EMBL/GenBank/DDBJ databases">
        <authorList>
            <person name="de Groot N.N."/>
        </authorList>
    </citation>
    <scope>NUCLEOTIDE SEQUENCE [LARGE SCALE GENOMIC DNA]</scope>
    <source>
        <strain evidence="1 2">CGMCC 1.6493</strain>
    </source>
</reference>
<evidence type="ECO:0000313" key="2">
    <source>
        <dbReference type="Proteomes" id="UP000199594"/>
    </source>
</evidence>
<gene>
    <name evidence="1" type="ORF">SAMN04487956_10436</name>
</gene>
<dbReference type="AlphaFoldDB" id="A0A1I6Y397"/>
<proteinExistence type="predicted"/>
<accession>A0A1I6Y397</accession>